<dbReference type="InterPro" id="IPR001638">
    <property type="entry name" value="Solute-binding_3/MltF_N"/>
</dbReference>
<evidence type="ECO:0000313" key="4">
    <source>
        <dbReference type="Proteomes" id="UP000593594"/>
    </source>
</evidence>
<organism evidence="3 4">
    <name type="scientific">Kaustia mangrovi</name>
    <dbReference type="NCBI Taxonomy" id="2593653"/>
    <lineage>
        <taxon>Bacteria</taxon>
        <taxon>Pseudomonadati</taxon>
        <taxon>Pseudomonadota</taxon>
        <taxon>Alphaproteobacteria</taxon>
        <taxon>Hyphomicrobiales</taxon>
        <taxon>Parvibaculaceae</taxon>
        <taxon>Kaustia</taxon>
    </lineage>
</organism>
<dbReference type="Proteomes" id="UP000593594">
    <property type="component" value="Chromosome"/>
</dbReference>
<name>A0A7S8C2T2_9HYPH</name>
<dbReference type="SUPFAM" id="SSF53850">
    <property type="entry name" value="Periplasmic binding protein-like II"/>
    <property type="match status" value="1"/>
</dbReference>
<dbReference type="Gene3D" id="3.40.190.10">
    <property type="entry name" value="Periplasmic binding protein-like II"/>
    <property type="match status" value="2"/>
</dbReference>
<dbReference type="GO" id="GO:0051470">
    <property type="term" value="P:ectoine transmembrane transport"/>
    <property type="evidence" value="ECO:0007669"/>
    <property type="project" value="InterPro"/>
</dbReference>
<dbReference type="CDD" id="cd01002">
    <property type="entry name" value="PBP2_Ehub_like"/>
    <property type="match status" value="1"/>
</dbReference>
<keyword evidence="1" id="KW-0732">Signal</keyword>
<protein>
    <submittedName>
        <fullName evidence="3">Ectoine/hydroxyectoine ABC transporter substrate-binding protein EhuB</fullName>
    </submittedName>
</protein>
<dbReference type="PANTHER" id="PTHR35936">
    <property type="entry name" value="MEMBRANE-BOUND LYTIC MUREIN TRANSGLYCOSYLASE F"/>
    <property type="match status" value="1"/>
</dbReference>
<dbReference type="EMBL" id="CP058214">
    <property type="protein sequence ID" value="QPC42349.1"/>
    <property type="molecule type" value="Genomic_DNA"/>
</dbReference>
<dbReference type="GO" id="GO:0033294">
    <property type="term" value="F:ectoine binding"/>
    <property type="evidence" value="ECO:0007669"/>
    <property type="project" value="InterPro"/>
</dbReference>
<reference evidence="3 4" key="1">
    <citation type="submission" date="2020-06" db="EMBL/GenBank/DDBJ databases">
        <title>Genome sequence of 2 isolates from Red Sea Mangroves.</title>
        <authorList>
            <person name="Sefrji F."/>
            <person name="Michoud G."/>
            <person name="Merlino G."/>
            <person name="Daffonchio D."/>
        </authorList>
    </citation>
    <scope>NUCLEOTIDE SEQUENCE [LARGE SCALE GENOMIC DNA]</scope>
    <source>
        <strain evidence="3 4">R1DC25</strain>
    </source>
</reference>
<proteinExistence type="predicted"/>
<dbReference type="RefSeq" id="WP_213163584.1">
    <property type="nucleotide sequence ID" value="NZ_CP058214.1"/>
</dbReference>
<dbReference type="SMART" id="SM00062">
    <property type="entry name" value="PBPb"/>
    <property type="match status" value="1"/>
</dbReference>
<keyword evidence="4" id="KW-1185">Reference proteome</keyword>
<dbReference type="PANTHER" id="PTHR35936:SF17">
    <property type="entry name" value="ARGININE-BINDING EXTRACELLULAR PROTEIN ARTP"/>
    <property type="match status" value="1"/>
</dbReference>
<dbReference type="KEGG" id="kmn:HW532_06315"/>
<dbReference type="InterPro" id="IPR014337">
    <property type="entry name" value="Ectoine_EhuB"/>
</dbReference>
<evidence type="ECO:0000259" key="2">
    <source>
        <dbReference type="SMART" id="SM00062"/>
    </source>
</evidence>
<feature type="domain" description="Solute-binding protein family 3/N-terminal" evidence="2">
    <location>
        <begin position="43"/>
        <end position="275"/>
    </location>
</feature>
<evidence type="ECO:0000313" key="3">
    <source>
        <dbReference type="EMBL" id="QPC42349.1"/>
    </source>
</evidence>
<accession>A0A7S8C2T2</accession>
<dbReference type="NCBIfam" id="TIGR02995">
    <property type="entry name" value="ectoine_ehuB"/>
    <property type="match status" value="1"/>
</dbReference>
<sequence length="289" mass="30214">MRVNVDFLRRPAGWLAAGLVSVLAMTGLASAQGVLERAREGGKVTIAVAGEAPYGYRGPDGEITGEAPEIARAVLARLAPDAELSFVTVEFGALIPGLRDGSIDIAAAGMFITPARCGEVAFSNPTYVVGEAFAVKAGNPKGLTDFATVSDNEEARVGLIAGTVEYNYALVTGIPADRAPLYRDFGLAMDALKAGEIDAVALTALTAKDLVDGEDGLEATPQFYPVLDGEQVKGYGGFAFRKEDRDLADAFNGVLADFVGSPAHLALVEPFGFTEDMMPDMTAEDLCKG</sequence>
<evidence type="ECO:0000256" key="1">
    <source>
        <dbReference type="ARBA" id="ARBA00022729"/>
    </source>
</evidence>
<gene>
    <name evidence="3" type="primary">ehuB</name>
    <name evidence="3" type="ORF">HW532_06315</name>
</gene>
<dbReference type="Pfam" id="PF00497">
    <property type="entry name" value="SBP_bac_3"/>
    <property type="match status" value="1"/>
</dbReference>
<dbReference type="AlphaFoldDB" id="A0A7S8C2T2"/>